<dbReference type="SUPFAM" id="SSF50630">
    <property type="entry name" value="Acid proteases"/>
    <property type="match status" value="1"/>
</dbReference>
<evidence type="ECO:0000313" key="17">
    <source>
        <dbReference type="EMBL" id="CDK28222.1"/>
    </source>
</evidence>
<dbReference type="EMBL" id="HG793129">
    <property type="protein sequence ID" value="CDK28222.1"/>
    <property type="molecule type" value="Genomic_DNA"/>
</dbReference>
<evidence type="ECO:0000256" key="9">
    <source>
        <dbReference type="ARBA" id="ARBA00022801"/>
    </source>
</evidence>
<evidence type="ECO:0000256" key="1">
    <source>
        <dbReference type="ARBA" id="ARBA00001675"/>
    </source>
</evidence>
<dbReference type="PROSITE" id="PS00141">
    <property type="entry name" value="ASP_PROTEASE"/>
    <property type="match status" value="2"/>
</dbReference>
<dbReference type="HOGENOM" id="CLU_013253_9_1_1"/>
<evidence type="ECO:0000256" key="13">
    <source>
        <dbReference type="RuleBase" id="RU000454"/>
    </source>
</evidence>
<keyword evidence="8 13" id="KW-0064">Aspartyl protease</keyword>
<evidence type="ECO:0000256" key="3">
    <source>
        <dbReference type="ARBA" id="ARBA00007447"/>
    </source>
</evidence>
<dbReference type="Pfam" id="PF00026">
    <property type="entry name" value="Asp"/>
    <property type="match status" value="1"/>
</dbReference>
<dbReference type="GO" id="GO:0005576">
    <property type="term" value="C:extracellular region"/>
    <property type="evidence" value="ECO:0007669"/>
    <property type="project" value="UniProtKB-SubCell"/>
</dbReference>
<dbReference type="AlphaFoldDB" id="W6MSM3"/>
<dbReference type="STRING" id="1382522.W6MSM3"/>
<feature type="active site" evidence="12">
    <location>
        <position position="332"/>
    </location>
</feature>
<proteinExistence type="inferred from homology"/>
<evidence type="ECO:0000256" key="15">
    <source>
        <dbReference type="SAM" id="SignalP"/>
    </source>
</evidence>
<reference evidence="17" key="2">
    <citation type="submission" date="2014-02" db="EMBL/GenBank/DDBJ databases">
        <title>Complete DNA sequence of /Kuraishia capsulata/ illustrates novel genomic features among budding yeasts (/Saccharomycotina/).</title>
        <authorList>
            <person name="Morales L."/>
            <person name="Noel B."/>
            <person name="Porcel B."/>
            <person name="Marcet-Houben M."/>
            <person name="Hullo M-F."/>
            <person name="Sacerdot C."/>
            <person name="Tekaia F."/>
            <person name="Leh-Louis V."/>
            <person name="Despons L."/>
            <person name="Khanna V."/>
            <person name="Aury J-M."/>
            <person name="Barbe V."/>
            <person name="Couloux A."/>
            <person name="Labadie K."/>
            <person name="Pelletier E."/>
            <person name="Souciet J-L."/>
            <person name="Boekhout T."/>
            <person name="Gabaldon T."/>
            <person name="Wincker P."/>
            <person name="Dujon B."/>
        </authorList>
    </citation>
    <scope>NUCLEOTIDE SEQUENCE</scope>
    <source>
        <strain evidence="17">CBS 1993</strain>
    </source>
</reference>
<dbReference type="CDD" id="cd05474">
    <property type="entry name" value="SAP_like"/>
    <property type="match status" value="1"/>
</dbReference>
<dbReference type="GO" id="GO:0006508">
    <property type="term" value="P:proteolysis"/>
    <property type="evidence" value="ECO:0007669"/>
    <property type="project" value="UniProtKB-KW"/>
</dbReference>
<evidence type="ECO:0000256" key="2">
    <source>
        <dbReference type="ARBA" id="ARBA00004613"/>
    </source>
</evidence>
<dbReference type="InterPro" id="IPR001969">
    <property type="entry name" value="Aspartic_peptidase_AS"/>
</dbReference>
<comment type="subcellular location">
    <subcellularLocation>
        <location evidence="2">Secreted</location>
    </subcellularLocation>
</comment>
<feature type="active site" evidence="12">
    <location>
        <position position="79"/>
    </location>
</feature>
<feature type="signal peptide" evidence="15">
    <location>
        <begin position="1"/>
        <end position="15"/>
    </location>
</feature>
<keyword evidence="9 13" id="KW-0378">Hydrolase</keyword>
<dbReference type="RefSeq" id="XP_022460212.1">
    <property type="nucleotide sequence ID" value="XM_022600914.1"/>
</dbReference>
<keyword evidence="11" id="KW-1015">Disulfide bond</keyword>
<keyword evidence="5" id="KW-0964">Secreted</keyword>
<evidence type="ECO:0000256" key="8">
    <source>
        <dbReference type="ARBA" id="ARBA00022750"/>
    </source>
</evidence>
<dbReference type="InterPro" id="IPR033121">
    <property type="entry name" value="PEPTIDASE_A1"/>
</dbReference>
<dbReference type="GeneID" id="34521600"/>
<organism evidence="17 18">
    <name type="scientific">Kuraishia capsulata CBS 1993</name>
    <dbReference type="NCBI Taxonomy" id="1382522"/>
    <lineage>
        <taxon>Eukaryota</taxon>
        <taxon>Fungi</taxon>
        <taxon>Dikarya</taxon>
        <taxon>Ascomycota</taxon>
        <taxon>Saccharomycotina</taxon>
        <taxon>Pichiomycetes</taxon>
        <taxon>Pichiales</taxon>
        <taxon>Pichiaceae</taxon>
        <taxon>Kuraishia</taxon>
    </lineage>
</organism>
<dbReference type="GO" id="GO:0004190">
    <property type="term" value="F:aspartic-type endopeptidase activity"/>
    <property type="evidence" value="ECO:0007669"/>
    <property type="project" value="UniProtKB-KW"/>
</dbReference>
<keyword evidence="6 13" id="KW-0645">Protease</keyword>
<dbReference type="PANTHER" id="PTHR47966:SF65">
    <property type="entry name" value="ASPARTIC-TYPE ENDOPEPTIDASE"/>
    <property type="match status" value="1"/>
</dbReference>
<sequence length="560" mass="58223">MRLALLLTLAACCCAKKVVKQNFDVIRGDSAEDAVKFNRPKLVKRDDSTAEMVLINAQTFFMTNVTIGTPGQSMGVLVDTGSSDLWVQDVDNEYCDSTSDSSKRRVVDIDAFEFDKRDDIGGGELGGYTETVTGSSTADASIPTFTSGCNKYGGLDTSKSKSFKKNDTIDFAISYADSTAASGYWAHDVVNVAGVDVKDLSFAVANVSNSSFGVLGIGLTGLEATYVGSTATSSNHYQYLNLPYKMAANGLINTPAYSVFLNTASSSEGSVLFGGVDHSKYTGSLETVAIINTYAGYVDSPIRLEITLSGLTIASGDNEETLASGKFAALLDTGSTITYLPLDLLEAIANTIGASYSSSIGYYYFDCSIANDYKFTFDFTGAKIQASLSNFTLVGQGFCALGVSYSGDDSVILGDNFISNAYVVYDLENEQISIAQADFSGGSEDIEEIDSSGVPSAVKAASYSSTWTSDDDVSIATSVSLEATSNGGIVTASSGSAASTKSGSSGSSSKSSKSSSGSKTTSSSSSSSSSNTNSKSEGNSLKPTAMIAAVVLLMASAMAL</sequence>
<keyword evidence="7 15" id="KW-0732">Signal</keyword>
<dbReference type="InterPro" id="IPR001461">
    <property type="entry name" value="Aspartic_peptidase_A1"/>
</dbReference>
<evidence type="ECO:0000256" key="6">
    <source>
        <dbReference type="ARBA" id="ARBA00022670"/>
    </source>
</evidence>
<dbReference type="Gene3D" id="2.40.70.10">
    <property type="entry name" value="Acid Proteases"/>
    <property type="match status" value="2"/>
</dbReference>
<dbReference type="PANTHER" id="PTHR47966">
    <property type="entry name" value="BETA-SITE APP-CLEAVING ENZYME, ISOFORM A-RELATED"/>
    <property type="match status" value="1"/>
</dbReference>
<feature type="chain" id="PRO_5013243607" description="candidapepsin" evidence="15">
    <location>
        <begin position="16"/>
        <end position="560"/>
    </location>
</feature>
<evidence type="ECO:0000313" key="18">
    <source>
        <dbReference type="Proteomes" id="UP000019384"/>
    </source>
</evidence>
<evidence type="ECO:0000256" key="14">
    <source>
        <dbReference type="SAM" id="MobiDB-lite"/>
    </source>
</evidence>
<dbReference type="EC" id="3.4.23.24" evidence="4"/>
<gene>
    <name evidence="17" type="ORF">KUCA_T00004204001</name>
</gene>
<evidence type="ECO:0000259" key="16">
    <source>
        <dbReference type="PROSITE" id="PS51767"/>
    </source>
</evidence>
<dbReference type="PRINTS" id="PR00792">
    <property type="entry name" value="PEPSIN"/>
</dbReference>
<comment type="catalytic activity">
    <reaction evidence="1">
        <text>Preferential cleavage at the carboxyl of hydrophobic amino acids, but fails to cleave 15-Leu-|-Tyr-16, 16-Tyr-|-Leu-17 and 24-Phe-|-Phe-25 of insulin B chain. Activates trypsinogen, and degrades keratin.</text>
        <dbReference type="EC" id="3.4.23.24"/>
    </reaction>
</comment>
<evidence type="ECO:0000256" key="11">
    <source>
        <dbReference type="ARBA" id="ARBA00023157"/>
    </source>
</evidence>
<keyword evidence="18" id="KW-1185">Reference proteome</keyword>
<name>W6MSM3_9ASCO</name>
<dbReference type="InterPro" id="IPR021109">
    <property type="entry name" value="Peptidase_aspartic_dom_sf"/>
</dbReference>
<dbReference type="InterPro" id="IPR033876">
    <property type="entry name" value="SAP-like"/>
</dbReference>
<evidence type="ECO:0000256" key="7">
    <source>
        <dbReference type="ARBA" id="ARBA00022729"/>
    </source>
</evidence>
<keyword evidence="10" id="KW-0865">Zymogen</keyword>
<feature type="region of interest" description="Disordered" evidence="14">
    <location>
        <begin position="492"/>
        <end position="541"/>
    </location>
</feature>
<evidence type="ECO:0000256" key="12">
    <source>
        <dbReference type="PIRSR" id="PIRSR601461-1"/>
    </source>
</evidence>
<dbReference type="OrthoDB" id="771136at2759"/>
<evidence type="ECO:0000256" key="10">
    <source>
        <dbReference type="ARBA" id="ARBA00023145"/>
    </source>
</evidence>
<dbReference type="Proteomes" id="UP000019384">
    <property type="component" value="Unassembled WGS sequence"/>
</dbReference>
<evidence type="ECO:0000256" key="4">
    <source>
        <dbReference type="ARBA" id="ARBA00013207"/>
    </source>
</evidence>
<protein>
    <recommendedName>
        <fullName evidence="4">candidapepsin</fullName>
        <ecNumber evidence="4">3.4.23.24</ecNumber>
    </recommendedName>
</protein>
<reference evidence="17" key="1">
    <citation type="submission" date="2013-12" db="EMBL/GenBank/DDBJ databases">
        <authorList>
            <person name="Genoscope - CEA"/>
        </authorList>
    </citation>
    <scope>NUCLEOTIDE SEQUENCE</scope>
    <source>
        <strain evidence="17">CBS 1993</strain>
    </source>
</reference>
<accession>W6MSM3</accession>
<feature type="domain" description="Peptidase A1" evidence="16">
    <location>
        <begin position="61"/>
        <end position="435"/>
    </location>
</feature>
<comment type="similarity">
    <text evidence="3 13">Belongs to the peptidase A1 family.</text>
</comment>
<dbReference type="PROSITE" id="PS51767">
    <property type="entry name" value="PEPTIDASE_A1"/>
    <property type="match status" value="1"/>
</dbReference>
<evidence type="ECO:0000256" key="5">
    <source>
        <dbReference type="ARBA" id="ARBA00022525"/>
    </source>
</evidence>